<dbReference type="GO" id="GO:0020037">
    <property type="term" value="F:heme binding"/>
    <property type="evidence" value="ECO:0007669"/>
    <property type="project" value="InterPro"/>
</dbReference>
<reference evidence="8" key="1">
    <citation type="journal article" date="2015" name="Nature">
        <title>Complex archaea that bridge the gap between prokaryotes and eukaryotes.</title>
        <authorList>
            <person name="Spang A."/>
            <person name="Saw J.H."/>
            <person name="Jorgensen S.L."/>
            <person name="Zaremba-Niedzwiedzka K."/>
            <person name="Martijn J."/>
            <person name="Lind A.E."/>
            <person name="van Eijk R."/>
            <person name="Schleper C."/>
            <person name="Guy L."/>
            <person name="Ettema T.J."/>
        </authorList>
    </citation>
    <scope>NUCLEOTIDE SEQUENCE</scope>
</reference>
<dbReference type="GO" id="GO:0005886">
    <property type="term" value="C:plasma membrane"/>
    <property type="evidence" value="ECO:0007669"/>
    <property type="project" value="TreeGrafter"/>
</dbReference>
<keyword evidence="3" id="KW-0201">Cytochrome c-type biogenesis</keyword>
<keyword evidence="4 6" id="KW-1133">Transmembrane helix</keyword>
<gene>
    <name evidence="8" type="ORF">LCGC14_1708450</name>
</gene>
<keyword evidence="2 6" id="KW-0812">Transmembrane</keyword>
<dbReference type="GO" id="GO:0017004">
    <property type="term" value="P:cytochrome complex assembly"/>
    <property type="evidence" value="ECO:0007669"/>
    <property type="project" value="UniProtKB-KW"/>
</dbReference>
<evidence type="ECO:0000256" key="6">
    <source>
        <dbReference type="SAM" id="Phobius"/>
    </source>
</evidence>
<accession>A0A0F9HGE9</accession>
<dbReference type="EMBL" id="LAZR01015203">
    <property type="protein sequence ID" value="KKM14207.1"/>
    <property type="molecule type" value="Genomic_DNA"/>
</dbReference>
<evidence type="ECO:0000259" key="7">
    <source>
        <dbReference type="Pfam" id="PF01578"/>
    </source>
</evidence>
<dbReference type="PANTHER" id="PTHR30071:SF1">
    <property type="entry name" value="CYTOCHROME B_B6 PROTEIN-RELATED"/>
    <property type="match status" value="1"/>
</dbReference>
<feature type="transmembrane region" description="Helical" evidence="6">
    <location>
        <begin position="141"/>
        <end position="160"/>
    </location>
</feature>
<feature type="transmembrane region" description="Helical" evidence="6">
    <location>
        <begin position="215"/>
        <end position="233"/>
    </location>
</feature>
<feature type="domain" description="Cytochrome c assembly protein" evidence="7">
    <location>
        <begin position="13"/>
        <end position="187"/>
    </location>
</feature>
<evidence type="ECO:0000256" key="2">
    <source>
        <dbReference type="ARBA" id="ARBA00022692"/>
    </source>
</evidence>
<keyword evidence="5 6" id="KW-0472">Membrane</keyword>
<proteinExistence type="predicted"/>
<feature type="transmembrane region" description="Helical" evidence="6">
    <location>
        <begin position="172"/>
        <end position="195"/>
    </location>
</feature>
<dbReference type="PANTHER" id="PTHR30071">
    <property type="entry name" value="HEME EXPORTER PROTEIN C"/>
    <property type="match status" value="1"/>
</dbReference>
<feature type="transmembrane region" description="Helical" evidence="6">
    <location>
        <begin position="98"/>
        <end position="121"/>
    </location>
</feature>
<organism evidence="8">
    <name type="scientific">marine sediment metagenome</name>
    <dbReference type="NCBI Taxonomy" id="412755"/>
    <lineage>
        <taxon>unclassified sequences</taxon>
        <taxon>metagenomes</taxon>
        <taxon>ecological metagenomes</taxon>
    </lineage>
</organism>
<comment type="caution">
    <text evidence="8">The sequence shown here is derived from an EMBL/GenBank/DDBJ whole genome shotgun (WGS) entry which is preliminary data.</text>
</comment>
<feature type="transmembrane region" description="Helical" evidence="6">
    <location>
        <begin position="12"/>
        <end position="35"/>
    </location>
</feature>
<protein>
    <recommendedName>
        <fullName evidence="7">Cytochrome c assembly protein domain-containing protein</fullName>
    </recommendedName>
</protein>
<evidence type="ECO:0000256" key="3">
    <source>
        <dbReference type="ARBA" id="ARBA00022748"/>
    </source>
</evidence>
<evidence type="ECO:0000313" key="8">
    <source>
        <dbReference type="EMBL" id="KKM14207.1"/>
    </source>
</evidence>
<evidence type="ECO:0000256" key="1">
    <source>
        <dbReference type="ARBA" id="ARBA00004141"/>
    </source>
</evidence>
<comment type="subcellular location">
    <subcellularLocation>
        <location evidence="1">Membrane</location>
        <topology evidence="1">Multi-pass membrane protein</topology>
    </subcellularLocation>
</comment>
<evidence type="ECO:0000256" key="4">
    <source>
        <dbReference type="ARBA" id="ARBA00022989"/>
    </source>
</evidence>
<feature type="transmembrane region" description="Helical" evidence="6">
    <location>
        <begin position="47"/>
        <end position="77"/>
    </location>
</feature>
<dbReference type="AlphaFoldDB" id="A0A0F9HGE9"/>
<dbReference type="Pfam" id="PF01578">
    <property type="entry name" value="Cytochrom_C_asm"/>
    <property type="match status" value="1"/>
</dbReference>
<dbReference type="InterPro" id="IPR002541">
    <property type="entry name" value="Cyt_c_assembly"/>
</dbReference>
<dbReference type="InterPro" id="IPR045062">
    <property type="entry name" value="Cyt_c_biogenesis_CcsA/CcmC"/>
</dbReference>
<evidence type="ECO:0000256" key="5">
    <source>
        <dbReference type="ARBA" id="ARBA00023136"/>
    </source>
</evidence>
<sequence length="257" mass="29647">MTSKLQQLIRTHLLLIISIAMLLFNLSLILSLTAFNLIVWSTPENRIVYIIFFYHVSGAWLSYLSFGISLVSHILFFKYKRNIKVEKSKYQLINWNRLGTNSIIVGLFFIAFTLITGSIFYNATSGGYNNIFWQWSDARQTMTLVLFLSYLSYLIFRSMIEDKEKKAKLSSALGIVLFPTVPLSYISAIIFTSLHPLITPDSSKSGGIYWDGLKLFILFFNLIALTIFFVYVVKNLNSLDKTKDKLEEIIQKRLLEE</sequence>
<name>A0A0F9HGE9_9ZZZZ</name>